<dbReference type="PANTHER" id="PTHR48105">
    <property type="entry name" value="THIOREDOXIN REDUCTASE 1-RELATED-RELATED"/>
    <property type="match status" value="1"/>
</dbReference>
<dbReference type="Gene3D" id="3.50.50.60">
    <property type="entry name" value="FAD/NAD(P)-binding domain"/>
    <property type="match status" value="2"/>
</dbReference>
<dbReference type="AlphaFoldDB" id="A0AA43QEU8"/>
<evidence type="ECO:0000256" key="2">
    <source>
        <dbReference type="ARBA" id="ARBA00022630"/>
    </source>
</evidence>
<protein>
    <recommendedName>
        <fullName evidence="4">FAD/NAD(P)-binding domain-containing protein</fullName>
    </recommendedName>
</protein>
<evidence type="ECO:0000259" key="4">
    <source>
        <dbReference type="Pfam" id="PF07992"/>
    </source>
</evidence>
<dbReference type="GO" id="GO:0016491">
    <property type="term" value="F:oxidoreductase activity"/>
    <property type="evidence" value="ECO:0007669"/>
    <property type="project" value="UniProtKB-KW"/>
</dbReference>
<organism evidence="5 6">
    <name type="scientific">Ramalina farinacea</name>
    <dbReference type="NCBI Taxonomy" id="258253"/>
    <lineage>
        <taxon>Eukaryota</taxon>
        <taxon>Fungi</taxon>
        <taxon>Dikarya</taxon>
        <taxon>Ascomycota</taxon>
        <taxon>Pezizomycotina</taxon>
        <taxon>Lecanoromycetes</taxon>
        <taxon>OSLEUM clade</taxon>
        <taxon>Lecanoromycetidae</taxon>
        <taxon>Lecanorales</taxon>
        <taxon>Lecanorineae</taxon>
        <taxon>Ramalinaceae</taxon>
        <taxon>Ramalina</taxon>
    </lineage>
</organism>
<evidence type="ECO:0000313" key="6">
    <source>
        <dbReference type="Proteomes" id="UP001161017"/>
    </source>
</evidence>
<reference evidence="5" key="1">
    <citation type="journal article" date="2023" name="Genome Biol. Evol.">
        <title>First Whole Genome Sequence and Flow Cytometry Genome Size Data for the Lichen-Forming Fungus Ramalina farinacea (Ascomycota).</title>
        <authorList>
            <person name="Llewellyn T."/>
            <person name="Mian S."/>
            <person name="Hill R."/>
            <person name="Leitch I.J."/>
            <person name="Gaya E."/>
        </authorList>
    </citation>
    <scope>NUCLEOTIDE SEQUENCE</scope>
    <source>
        <strain evidence="5">LIQ254RAFAR</strain>
    </source>
</reference>
<dbReference type="PRINTS" id="PR00469">
    <property type="entry name" value="PNDRDTASEII"/>
</dbReference>
<comment type="similarity">
    <text evidence="1">Belongs to the class-II pyridine nucleotide-disulfide oxidoreductase family.</text>
</comment>
<dbReference type="InterPro" id="IPR023753">
    <property type="entry name" value="FAD/NAD-binding_dom"/>
</dbReference>
<dbReference type="Proteomes" id="UP001161017">
    <property type="component" value="Unassembled WGS sequence"/>
</dbReference>
<accession>A0AA43QEU8</accession>
<keyword evidence="2" id="KW-0285">Flavoprotein</keyword>
<dbReference type="EMBL" id="JAPUFD010000001">
    <property type="protein sequence ID" value="MDI1485286.1"/>
    <property type="molecule type" value="Genomic_DNA"/>
</dbReference>
<dbReference type="PRINTS" id="PR00368">
    <property type="entry name" value="FADPNR"/>
</dbReference>
<sequence length="354" mass="37810">MTTNSFDVLILGGGPAGLSTALVLARVKRTALVISNGFYRNDGIHEMHGVLGHDKWDPSDYRKESRKQIEAYGDDIQFQDAEIVKVGRATLAGGYEGFEVEAKGGQSWSGKKLVLAMGSKDVFPDIPGYAENWPDNIYQCLICDGRERAHLPFGAIGFPSPMHLAHVTMMRNLGGGDKADVTVFTNGDLPQDDAPLQDAKKAAESLGIKFESRKIKAYERASAPDIGLDVCLEDGTKKRVAFIADKPPTVSVGEKMLVDGLGVEISKDPLGSFITRNEPFGSTSVKGCFVAGDAGMSLKQVTMAVAHGVGAAAGAMRDLCTEEGEKALAAVKKTDVEGVERTPTDATLCEKEGR</sequence>
<evidence type="ECO:0000256" key="1">
    <source>
        <dbReference type="ARBA" id="ARBA00009333"/>
    </source>
</evidence>
<dbReference type="InterPro" id="IPR050097">
    <property type="entry name" value="Ferredoxin-NADP_redctase_2"/>
</dbReference>
<keyword evidence="6" id="KW-1185">Reference proteome</keyword>
<dbReference type="Pfam" id="PF07992">
    <property type="entry name" value="Pyr_redox_2"/>
    <property type="match status" value="1"/>
</dbReference>
<feature type="domain" description="FAD/NAD(P)-binding" evidence="4">
    <location>
        <begin position="6"/>
        <end position="308"/>
    </location>
</feature>
<proteinExistence type="inferred from homology"/>
<keyword evidence="3" id="KW-0560">Oxidoreductase</keyword>
<comment type="caution">
    <text evidence="5">The sequence shown here is derived from an EMBL/GenBank/DDBJ whole genome shotgun (WGS) entry which is preliminary data.</text>
</comment>
<dbReference type="SUPFAM" id="SSF51905">
    <property type="entry name" value="FAD/NAD(P)-binding domain"/>
    <property type="match status" value="1"/>
</dbReference>
<dbReference type="GO" id="GO:0097237">
    <property type="term" value="P:cellular response to toxic substance"/>
    <property type="evidence" value="ECO:0007669"/>
    <property type="project" value="UniProtKB-ARBA"/>
</dbReference>
<gene>
    <name evidence="5" type="ORF">OHK93_000423</name>
</gene>
<evidence type="ECO:0000313" key="5">
    <source>
        <dbReference type="EMBL" id="MDI1485286.1"/>
    </source>
</evidence>
<name>A0AA43QEU8_9LECA</name>
<dbReference type="InterPro" id="IPR036188">
    <property type="entry name" value="FAD/NAD-bd_sf"/>
</dbReference>
<evidence type="ECO:0000256" key="3">
    <source>
        <dbReference type="ARBA" id="ARBA00023002"/>
    </source>
</evidence>